<dbReference type="Pfam" id="PF00534">
    <property type="entry name" value="Glycos_transf_1"/>
    <property type="match status" value="1"/>
</dbReference>
<reference evidence="3" key="2">
    <citation type="submission" date="2020-09" db="EMBL/GenBank/DDBJ databases">
        <authorList>
            <person name="Sun Q."/>
            <person name="Zhou Y."/>
        </authorList>
    </citation>
    <scope>NUCLEOTIDE SEQUENCE</scope>
    <source>
        <strain evidence="3">CGMCC 1.12777</strain>
    </source>
</reference>
<accession>A0A8J2ZWP1</accession>
<feature type="domain" description="Glycosyltransferase subfamily 4-like N-terminal" evidence="2">
    <location>
        <begin position="15"/>
        <end position="200"/>
    </location>
</feature>
<evidence type="ECO:0000259" key="1">
    <source>
        <dbReference type="Pfam" id="PF00534"/>
    </source>
</evidence>
<dbReference type="InterPro" id="IPR001296">
    <property type="entry name" value="Glyco_trans_1"/>
</dbReference>
<dbReference type="InterPro" id="IPR028098">
    <property type="entry name" value="Glyco_trans_4-like_N"/>
</dbReference>
<dbReference type="PANTHER" id="PTHR45947">
    <property type="entry name" value="SULFOQUINOVOSYL TRANSFERASE SQD2"/>
    <property type="match status" value="1"/>
</dbReference>
<dbReference type="Pfam" id="PF13439">
    <property type="entry name" value="Glyco_transf_4"/>
    <property type="match status" value="1"/>
</dbReference>
<dbReference type="PANTHER" id="PTHR45947:SF3">
    <property type="entry name" value="SULFOQUINOVOSYL TRANSFERASE SQD2"/>
    <property type="match status" value="1"/>
</dbReference>
<evidence type="ECO:0008006" key="5">
    <source>
        <dbReference type="Google" id="ProtNLM"/>
    </source>
</evidence>
<dbReference type="AlphaFoldDB" id="A0A8J2ZWP1"/>
<name>A0A8J2ZWP1_9BACL</name>
<organism evidence="3 4">
    <name type="scientific">Pullulanibacillus pueri</name>
    <dbReference type="NCBI Taxonomy" id="1437324"/>
    <lineage>
        <taxon>Bacteria</taxon>
        <taxon>Bacillati</taxon>
        <taxon>Bacillota</taxon>
        <taxon>Bacilli</taxon>
        <taxon>Bacillales</taxon>
        <taxon>Sporolactobacillaceae</taxon>
        <taxon>Pullulanibacillus</taxon>
    </lineage>
</organism>
<comment type="caution">
    <text evidence="3">The sequence shown here is derived from an EMBL/GenBank/DDBJ whole genome shotgun (WGS) entry which is preliminary data.</text>
</comment>
<dbReference type="CDD" id="cd03801">
    <property type="entry name" value="GT4_PimA-like"/>
    <property type="match status" value="1"/>
</dbReference>
<dbReference type="EMBL" id="BMFV01000012">
    <property type="protein sequence ID" value="GGH81450.1"/>
    <property type="molecule type" value="Genomic_DNA"/>
</dbReference>
<sequence length="448" mass="50618">MKILMATFWTLPHTGGLWRYVEQTKKNLENKGHEVDVLARYPGYRPQFYILGKPLIRIKGLRSQIKPWINQHLGMSMNSWIIETELCRYSLELAAASLNLNQYDIIHTQDVISTRSLARVKPTHVPLIATLHSSLTKELDFIERLSHEPEVQKYCHDLESVGACSSDKTIVPSVWLQDVMKREFSVPEDQLIVVPNGMDIRAFEKAARNPPLITKPPGKKLIICIARLTALKGHHTLLDALRQLKDKRTDWQCWIVGDGNLKGDLRSQITQLGLEPYVTLLGQRNDIPTLLKQSDIFVLPSLQENLPYGVMEAQVLGVPVIVSDAGGLPSMVEHRKTGFVFRRQKALALYKLMNQLLEDPHLSRRIGNNGKRKAKETWSIDTMISKLESLYSQLMHSEKKGRAGTEGKGLLSKQELSKHAPQGHPVWNAVIKGLPSDYVLPDVIAGKH</sequence>
<keyword evidence="4" id="KW-1185">Reference proteome</keyword>
<feature type="domain" description="Glycosyl transferase family 1" evidence="1">
    <location>
        <begin position="214"/>
        <end position="372"/>
    </location>
</feature>
<gene>
    <name evidence="3" type="ORF">GCM10007096_19370</name>
</gene>
<dbReference type="SUPFAM" id="SSF53756">
    <property type="entry name" value="UDP-Glycosyltransferase/glycogen phosphorylase"/>
    <property type="match status" value="1"/>
</dbReference>
<proteinExistence type="predicted"/>
<dbReference type="Proteomes" id="UP000656813">
    <property type="component" value="Unassembled WGS sequence"/>
</dbReference>
<evidence type="ECO:0000313" key="3">
    <source>
        <dbReference type="EMBL" id="GGH81450.1"/>
    </source>
</evidence>
<dbReference type="RefSeq" id="WP_204871258.1">
    <property type="nucleotide sequence ID" value="NZ_JAFBEU010000005.1"/>
</dbReference>
<dbReference type="GO" id="GO:0016757">
    <property type="term" value="F:glycosyltransferase activity"/>
    <property type="evidence" value="ECO:0007669"/>
    <property type="project" value="InterPro"/>
</dbReference>
<evidence type="ECO:0000313" key="4">
    <source>
        <dbReference type="Proteomes" id="UP000656813"/>
    </source>
</evidence>
<reference evidence="3" key="1">
    <citation type="journal article" date="2014" name="Int. J. Syst. Evol. Microbiol.">
        <title>Complete genome sequence of Corynebacterium casei LMG S-19264T (=DSM 44701T), isolated from a smear-ripened cheese.</title>
        <authorList>
            <consortium name="US DOE Joint Genome Institute (JGI-PGF)"/>
            <person name="Walter F."/>
            <person name="Albersmeier A."/>
            <person name="Kalinowski J."/>
            <person name="Ruckert C."/>
        </authorList>
    </citation>
    <scope>NUCLEOTIDE SEQUENCE</scope>
    <source>
        <strain evidence="3">CGMCC 1.12777</strain>
    </source>
</reference>
<evidence type="ECO:0000259" key="2">
    <source>
        <dbReference type="Pfam" id="PF13439"/>
    </source>
</evidence>
<dbReference type="InterPro" id="IPR050194">
    <property type="entry name" value="Glycosyltransferase_grp1"/>
</dbReference>
<dbReference type="Gene3D" id="3.40.50.2000">
    <property type="entry name" value="Glycogen Phosphorylase B"/>
    <property type="match status" value="2"/>
</dbReference>
<protein>
    <recommendedName>
        <fullName evidence="5">Glycosyltransferase family 1 protein</fullName>
    </recommendedName>
</protein>